<feature type="domain" description="Deleted in lung and esophageal cancer protein 1 Ig-like" evidence="8">
    <location>
        <begin position="315"/>
        <end position="402"/>
    </location>
</feature>
<evidence type="ECO:0000256" key="3">
    <source>
        <dbReference type="ARBA" id="ARBA00022490"/>
    </source>
</evidence>
<dbReference type="GeneID" id="108439321"/>
<dbReference type="Pfam" id="PF23277">
    <property type="entry name" value="Ig_Dlec1_1"/>
    <property type="match status" value="1"/>
</dbReference>
<dbReference type="InterPro" id="IPR013783">
    <property type="entry name" value="Ig-like_fold"/>
</dbReference>
<dbReference type="GO" id="GO:0005737">
    <property type="term" value="C:cytoplasm"/>
    <property type="evidence" value="ECO:0007669"/>
    <property type="project" value="UniProtKB-SubCell"/>
</dbReference>
<dbReference type="Proteomes" id="UP001501920">
    <property type="component" value="Chromosome 24"/>
</dbReference>
<keyword evidence="3" id="KW-0963">Cytoplasm</keyword>
<dbReference type="GO" id="GO:0015631">
    <property type="term" value="F:tubulin binding"/>
    <property type="evidence" value="ECO:0007669"/>
    <property type="project" value="TreeGrafter"/>
</dbReference>
<feature type="region of interest" description="Disordered" evidence="6">
    <location>
        <begin position="1"/>
        <end position="25"/>
    </location>
</feature>
<keyword evidence="4" id="KW-0969">Cilium</keyword>
<gene>
    <name evidence="9" type="primary">DLEC1</name>
</gene>
<sequence>MQEECEKKSSTGIEPCMNRHKPASEKTQDISHLLASIFRDLYTTEVIGKDTVTSLTKSRRGGNSYHDKYVEELQQVHLEYSRRMRDADMLEKHIIQARLQASATEERAQAEILDEVGEAYHQLGLPPVKSTFIWCLDNELLKSNNLICPQDYRTEQVPLIKAPRGKSTPGFAQPTVSYSKRVCKEPQDDGYTVIALPELTAHSLLKGSEETLTLPSSQEASDTGSNASEKGSRVGKPSLLLKPSVQSQMEDRTALQKFRKCQNFLRNPHFQPPSDRCGGKSLIMSRKKVKSTAKGMKERKTYSWCSSPEAPVPVFVASPPVVLFTEYQAGQVYETTVELRNTTAASRHVRVIPPTTPHFSVGLGRFPGDGGVVAPGMSCQYTVRFAPDSLADYEDFLLVETQSPYPLIVPLEARRPPPILTLPAVLDFGCCLAGGVKFMEVLCRNDGQSPGTFCIMPKTQWPASSLRSAVKASFTEHPPFAVSPSLFALLPGQAVVMEVIFFPAAAEVCAQSFTVVCDNCHVKDFTIQGTGQLVMLELVAVEGGEDFPELGELHDLTADHFVRFDPVNLNSISQKKLIIKNNAHLELPFHWQIMKPNLQALLPGETADPSCIQHHIATDNGFSISPSSGLLGPAQEHVFLLTYQPQELKDYHSVCHLVIRDVPDMQKINEDSSASQQFDMLPKVGDAIVMEIEVKGSAEPYKILLEPYALLIPGETYIHTTIHKRFKMWNHSKSAICFEWERISDCHIIEVEPSSGEIEMNECFDMDLILTGGRPGHFTTTLQCLVKHHNSPVGLPIEATFKGPQLTLSMPSLDLGLLELGQEICSTVQISNSSPLEANWGLVELPIGPGVSLGQVKTEPSEGVLPPLASCNVDVYFRGVCCQSFESVLQLNVPNGTGCHLYVRAEVQSPQVCLLSCELLLTDLYVGVAQSGKATLFNQTLLPAHFKWSKLEGPQAHLCSASFTPSSGTVEPNTQMEISVSFTTHTDEELAEVVAVCEVEGMEEPLVLGFFGKAKCLSVSYCLPNTDCASSDVFDQRPVILDFTGDDAVLMGKSATRQLMVTNHTAIAAPFTIEAEVFTGCKSVKKSQCRGAVKMPLHAVQAKKIEEKEYEEFVAGLLAHGKGAAFFVEPESGTLGPFESATINITAFSNMWGEYEDHLICKVGELDPTLVPMKLSVEGCPIHFQMIGPQPDNQNQGPIIRFGTHVSGGDTVSRSLRLNNSSPYNIRMDWLTYNKETGDRKLIDLIVAYGEPFPLKDADGNEVVGGLDSSVVFPPPWCQSHSPSTDRASSSLRTKSGSSEFVEETCDEEEREALARKLFSVFIQPHEGNAADYPYCITPQQIVVPAGGSSTIHVSFTPLTLSDQTSDHTCVGYALGYMSLDSKGLQDKVTRAQGYELKPLRLDLQAFVKSAILMVQMEDDEDTLEFSAAASDLLSGDTLIQEYLVVRTLQLSNSTDMPLGFRLSVPQPFSVLRPGCQHHRTASSHTPSLIHGQPVSTESRPARLLQPKHSMQVKVAFHLTASLLTCPSQPCEEVPPSVMELRSERGEKRLRFEQSLTIQYSNNTVQTIPLCAHLSLPTLHLSCDSIDFGTCFVGQTRVKEVHIYNHGGSSSYWTAFMEAEEQSEVFRVSPECGLLKPLEYPVSSCRQTLEISFMASDQSSFQGIVTVQGILGEPPLALQVQGRGSFDERYVSMTPDS</sequence>
<dbReference type="GO" id="GO:0005929">
    <property type="term" value="C:cilium"/>
    <property type="evidence" value="ECO:0007669"/>
    <property type="project" value="UniProtKB-SubCell"/>
</dbReference>
<dbReference type="GeneTree" id="ENSGT00390000006098"/>
<dbReference type="Pfam" id="PF23316">
    <property type="entry name" value="Ig_DLEC1_6th"/>
    <property type="match status" value="1"/>
</dbReference>
<dbReference type="PANTHER" id="PTHR46348">
    <property type="entry name" value="DELETED IN LUNG AND ESOPHAGEAL CANCER PROTEIN 1"/>
    <property type="match status" value="1"/>
</dbReference>
<proteinExistence type="predicted"/>
<protein>
    <recommendedName>
        <fullName evidence="11">Deleted in lung and esophageal cancer protein 1</fullName>
    </recommendedName>
</protein>
<evidence type="ECO:0000259" key="8">
    <source>
        <dbReference type="Pfam" id="PF23277"/>
    </source>
</evidence>
<organism evidence="9 10">
    <name type="scientific">Pygocentrus nattereri</name>
    <name type="common">Red-bellied piranha</name>
    <dbReference type="NCBI Taxonomy" id="42514"/>
    <lineage>
        <taxon>Eukaryota</taxon>
        <taxon>Metazoa</taxon>
        <taxon>Chordata</taxon>
        <taxon>Craniata</taxon>
        <taxon>Vertebrata</taxon>
        <taxon>Euteleostomi</taxon>
        <taxon>Actinopterygii</taxon>
        <taxon>Neopterygii</taxon>
        <taxon>Teleostei</taxon>
        <taxon>Ostariophysi</taxon>
        <taxon>Characiformes</taxon>
        <taxon>Characoidei</taxon>
        <taxon>Pygocentrus</taxon>
    </lineage>
</organism>
<name>A0A3B4CP18_PYGNA</name>
<keyword evidence="5" id="KW-0966">Cell projection</keyword>
<dbReference type="InterPro" id="IPR053879">
    <property type="entry name" value="HYDIN_VesB_CFA65-like_Ig"/>
</dbReference>
<dbReference type="Gene3D" id="2.60.40.10">
    <property type="entry name" value="Immunoglobulins"/>
    <property type="match status" value="8"/>
</dbReference>
<evidence type="ECO:0000313" key="10">
    <source>
        <dbReference type="Proteomes" id="UP001501920"/>
    </source>
</evidence>
<feature type="compositionally biased region" description="Polar residues" evidence="6">
    <location>
        <begin position="212"/>
        <end position="229"/>
    </location>
</feature>
<keyword evidence="10" id="KW-1185">Reference proteome</keyword>
<dbReference type="PANTHER" id="PTHR46348:SF1">
    <property type="entry name" value="DELETED IN LUNG AND ESOPHAGEAL CANCER PROTEIN 1"/>
    <property type="match status" value="1"/>
</dbReference>
<accession>A0A3B4CP18</accession>
<dbReference type="InterPro" id="IPR059041">
    <property type="entry name" value="Ig_DLEC1_1"/>
</dbReference>
<dbReference type="AlphaFoldDB" id="A0A3B4CP18"/>
<feature type="domain" description="HYDIN/VesB/CFA65-like Ig-like" evidence="7">
    <location>
        <begin position="418"/>
        <end position="527"/>
    </location>
</feature>
<dbReference type="InterPro" id="IPR033304">
    <property type="entry name" value="DLEC1"/>
</dbReference>
<evidence type="ECO:0000256" key="1">
    <source>
        <dbReference type="ARBA" id="ARBA00004138"/>
    </source>
</evidence>
<evidence type="ECO:0000256" key="2">
    <source>
        <dbReference type="ARBA" id="ARBA00004496"/>
    </source>
</evidence>
<evidence type="ECO:0000313" key="9">
    <source>
        <dbReference type="Ensembl" id="ENSPNAP00000013797.2"/>
    </source>
</evidence>
<comment type="subcellular location">
    <subcellularLocation>
        <location evidence="1">Cell projection</location>
        <location evidence="1">Cilium</location>
    </subcellularLocation>
    <subcellularLocation>
        <location evidence="2">Cytoplasm</location>
    </subcellularLocation>
</comment>
<dbReference type="RefSeq" id="XP_017573141.2">
    <property type="nucleotide sequence ID" value="XM_017717652.2"/>
</dbReference>
<feature type="compositionally biased region" description="Polar residues" evidence="6">
    <location>
        <begin position="1279"/>
        <end position="1299"/>
    </location>
</feature>
<evidence type="ECO:0000256" key="4">
    <source>
        <dbReference type="ARBA" id="ARBA00023069"/>
    </source>
</evidence>
<evidence type="ECO:0000256" key="6">
    <source>
        <dbReference type="SAM" id="MobiDB-lite"/>
    </source>
</evidence>
<evidence type="ECO:0000259" key="7">
    <source>
        <dbReference type="Pfam" id="PF22544"/>
    </source>
</evidence>
<feature type="region of interest" description="Disordered" evidence="6">
    <location>
        <begin position="212"/>
        <end position="246"/>
    </location>
</feature>
<dbReference type="GO" id="GO:0008285">
    <property type="term" value="P:negative regulation of cell population proliferation"/>
    <property type="evidence" value="ECO:0007669"/>
    <property type="project" value="InterPro"/>
</dbReference>
<dbReference type="Pfam" id="PF22544">
    <property type="entry name" value="HYDIN_VesB_CFA65-like_Ig"/>
    <property type="match status" value="1"/>
</dbReference>
<dbReference type="STRING" id="42514.ENSPNAP00000013797"/>
<dbReference type="OMA" id="LIKYTWE"/>
<evidence type="ECO:0000256" key="5">
    <source>
        <dbReference type="ARBA" id="ARBA00023273"/>
    </source>
</evidence>
<reference evidence="9" key="2">
    <citation type="submission" date="2025-08" db="UniProtKB">
        <authorList>
            <consortium name="Ensembl"/>
        </authorList>
    </citation>
    <scope>IDENTIFICATION</scope>
</reference>
<dbReference type="Ensembl" id="ENSPNAT00000037072.2">
    <property type="protein sequence ID" value="ENSPNAP00000013797.2"/>
    <property type="gene ID" value="ENSPNAG00000019824.2"/>
</dbReference>
<evidence type="ECO:0008006" key="11">
    <source>
        <dbReference type="Google" id="ProtNLM"/>
    </source>
</evidence>
<reference evidence="9" key="3">
    <citation type="submission" date="2025-09" db="UniProtKB">
        <authorList>
            <consortium name="Ensembl"/>
        </authorList>
    </citation>
    <scope>IDENTIFICATION</scope>
</reference>
<feature type="region of interest" description="Disordered" evidence="6">
    <location>
        <begin position="1278"/>
        <end position="1303"/>
    </location>
</feature>
<reference evidence="9 10" key="1">
    <citation type="submission" date="2020-10" db="EMBL/GenBank/DDBJ databases">
        <title>Pygocentrus nattereri (red-bellied piranha) genome, fPygNat1, primary haplotype.</title>
        <authorList>
            <person name="Myers G."/>
            <person name="Meyer A."/>
            <person name="Karagic N."/>
            <person name="Pippel M."/>
            <person name="Winkler S."/>
            <person name="Tracey A."/>
            <person name="Wood J."/>
            <person name="Formenti G."/>
            <person name="Howe K."/>
            <person name="Fedrigo O."/>
            <person name="Jarvis E.D."/>
        </authorList>
    </citation>
    <scope>NUCLEOTIDE SEQUENCE [LARGE SCALE GENOMIC DNA]</scope>
</reference>